<comment type="caution">
    <text evidence="1">The sequence shown here is derived from an EMBL/GenBank/DDBJ whole genome shotgun (WGS) entry which is preliminary data.</text>
</comment>
<reference evidence="1 2" key="1">
    <citation type="submission" date="2018-05" db="EMBL/GenBank/DDBJ databases">
        <title>Genomic Encyclopedia of Type Strains, Phase IV (KMG-IV): sequencing the most valuable type-strain genomes for metagenomic binning, comparative biology and taxonomic classification.</title>
        <authorList>
            <person name="Goeker M."/>
        </authorList>
    </citation>
    <scope>NUCLEOTIDE SEQUENCE [LARGE SCALE GENOMIC DNA]</scope>
    <source>
        <strain evidence="1 2">DSM 18773</strain>
    </source>
</reference>
<proteinExistence type="predicted"/>
<dbReference type="AlphaFoldDB" id="A0A316DAP5"/>
<name>A0A316DAP5_9BACL</name>
<dbReference type="OrthoDB" id="9803279at2"/>
<gene>
    <name evidence="1" type="ORF">C7459_106182</name>
</gene>
<dbReference type="RefSeq" id="WP_146200980.1">
    <property type="nucleotide sequence ID" value="NZ_QGGL01000006.1"/>
</dbReference>
<organism evidence="1 2">
    <name type="scientific">Tumebacillus permanentifrigoris</name>
    <dbReference type="NCBI Taxonomy" id="378543"/>
    <lineage>
        <taxon>Bacteria</taxon>
        <taxon>Bacillati</taxon>
        <taxon>Bacillota</taxon>
        <taxon>Bacilli</taxon>
        <taxon>Bacillales</taxon>
        <taxon>Alicyclobacillaceae</taxon>
        <taxon>Tumebacillus</taxon>
    </lineage>
</organism>
<accession>A0A316DAP5</accession>
<dbReference type="EMBL" id="QGGL01000006">
    <property type="protein sequence ID" value="PWK13902.1"/>
    <property type="molecule type" value="Genomic_DNA"/>
</dbReference>
<keyword evidence="2" id="KW-1185">Reference proteome</keyword>
<evidence type="ECO:0000313" key="2">
    <source>
        <dbReference type="Proteomes" id="UP000245634"/>
    </source>
</evidence>
<evidence type="ECO:0000313" key="1">
    <source>
        <dbReference type="EMBL" id="PWK13902.1"/>
    </source>
</evidence>
<dbReference type="Proteomes" id="UP000245634">
    <property type="component" value="Unassembled WGS sequence"/>
</dbReference>
<protein>
    <submittedName>
        <fullName evidence="1">Uncharacterized protein</fullName>
    </submittedName>
</protein>
<sequence>MKREGRVLVLACEWTRCVEATAQEYHRRGWDVHVIASGCDGESSVEIQRGLQLHGVEVPEGDLASVAGSAILNIRLAAMGSRVLATYGSFELLVAHDEQVADGTALLAEKARLPICMPTRVPQQRPLSPMEVNR</sequence>